<reference evidence="3 4" key="1">
    <citation type="journal article" date="2018" name="Cell">
        <title>The Chara Genome: Secondary Complexity and Implications for Plant Terrestrialization.</title>
        <authorList>
            <person name="Nishiyama T."/>
            <person name="Sakayama H."/>
            <person name="Vries J.D."/>
            <person name="Buschmann H."/>
            <person name="Saint-Marcoux D."/>
            <person name="Ullrich K.K."/>
            <person name="Haas F.B."/>
            <person name="Vanderstraeten L."/>
            <person name="Becker D."/>
            <person name="Lang D."/>
            <person name="Vosolsobe S."/>
            <person name="Rombauts S."/>
            <person name="Wilhelmsson P.K.I."/>
            <person name="Janitza P."/>
            <person name="Kern R."/>
            <person name="Heyl A."/>
            <person name="Rumpler F."/>
            <person name="Villalobos L.I.A.C."/>
            <person name="Clay J.M."/>
            <person name="Skokan R."/>
            <person name="Toyoda A."/>
            <person name="Suzuki Y."/>
            <person name="Kagoshima H."/>
            <person name="Schijlen E."/>
            <person name="Tajeshwar N."/>
            <person name="Catarino B."/>
            <person name="Hetherington A.J."/>
            <person name="Saltykova A."/>
            <person name="Bonnot C."/>
            <person name="Breuninger H."/>
            <person name="Symeonidi A."/>
            <person name="Radhakrishnan G.V."/>
            <person name="Van Nieuwerburgh F."/>
            <person name="Deforce D."/>
            <person name="Chang C."/>
            <person name="Karol K.G."/>
            <person name="Hedrich R."/>
            <person name="Ulvskov P."/>
            <person name="Glockner G."/>
            <person name="Delwiche C.F."/>
            <person name="Petrasek J."/>
            <person name="Van de Peer Y."/>
            <person name="Friml J."/>
            <person name="Beilby M."/>
            <person name="Dolan L."/>
            <person name="Kohara Y."/>
            <person name="Sugano S."/>
            <person name="Fujiyama A."/>
            <person name="Delaux P.-M."/>
            <person name="Quint M."/>
            <person name="TheiBen G."/>
            <person name="Hagemann M."/>
            <person name="Harholt J."/>
            <person name="Dunand C."/>
            <person name="Zachgo S."/>
            <person name="Langdale J."/>
            <person name="Maumus F."/>
            <person name="Straeten D.V.D."/>
            <person name="Gould S.B."/>
            <person name="Rensing S.A."/>
        </authorList>
    </citation>
    <scope>NUCLEOTIDE SEQUENCE [LARGE SCALE GENOMIC DNA]</scope>
    <source>
        <strain evidence="3 4">S276</strain>
    </source>
</reference>
<feature type="region of interest" description="Disordered" evidence="2">
    <location>
        <begin position="735"/>
        <end position="754"/>
    </location>
</feature>
<feature type="coiled-coil region" evidence="1">
    <location>
        <begin position="194"/>
        <end position="232"/>
    </location>
</feature>
<evidence type="ECO:0000256" key="1">
    <source>
        <dbReference type="SAM" id="Coils"/>
    </source>
</evidence>
<dbReference type="InterPro" id="IPR031887">
    <property type="entry name" value="SDCCAG8"/>
</dbReference>
<protein>
    <submittedName>
        <fullName evidence="3">Uncharacterized protein</fullName>
    </submittedName>
</protein>
<feature type="compositionally biased region" description="Acidic residues" evidence="2">
    <location>
        <begin position="53"/>
        <end position="71"/>
    </location>
</feature>
<dbReference type="GO" id="GO:0060271">
    <property type="term" value="P:cilium assembly"/>
    <property type="evidence" value="ECO:0007669"/>
    <property type="project" value="TreeGrafter"/>
</dbReference>
<accession>A0A388LT58</accession>
<dbReference type="AlphaFoldDB" id="A0A388LT58"/>
<feature type="compositionally biased region" description="Basic and acidic residues" evidence="2">
    <location>
        <begin position="813"/>
        <end position="830"/>
    </location>
</feature>
<proteinExistence type="predicted"/>
<comment type="caution">
    <text evidence="3">The sequence shown here is derived from an EMBL/GenBank/DDBJ whole genome shotgun (WGS) entry which is preliminary data.</text>
</comment>
<feature type="compositionally biased region" description="Basic and acidic residues" evidence="2">
    <location>
        <begin position="841"/>
        <end position="864"/>
    </location>
</feature>
<keyword evidence="4" id="KW-1185">Reference proteome</keyword>
<keyword evidence="1" id="KW-0175">Coiled coil</keyword>
<dbReference type="PANTHER" id="PTHR35970:SF1">
    <property type="entry name" value="SODIUM CHANNEL AND CLATHRIN LINKER 1"/>
    <property type="match status" value="1"/>
</dbReference>
<dbReference type="Gramene" id="GBG85506">
    <property type="protein sequence ID" value="GBG85506"/>
    <property type="gene ID" value="CBR_g40145"/>
</dbReference>
<feature type="region of interest" description="Disordered" evidence="2">
    <location>
        <begin position="790"/>
        <end position="884"/>
    </location>
</feature>
<evidence type="ECO:0000313" key="4">
    <source>
        <dbReference type="Proteomes" id="UP000265515"/>
    </source>
</evidence>
<dbReference type="STRING" id="69332.A0A388LT58"/>
<feature type="coiled-coil region" evidence="1">
    <location>
        <begin position="261"/>
        <end position="337"/>
    </location>
</feature>
<name>A0A388LT58_CHABU</name>
<feature type="coiled-coil region" evidence="1">
    <location>
        <begin position="455"/>
        <end position="670"/>
    </location>
</feature>
<dbReference type="GO" id="GO:0005814">
    <property type="term" value="C:centriole"/>
    <property type="evidence" value="ECO:0007669"/>
    <property type="project" value="TreeGrafter"/>
</dbReference>
<feature type="compositionally biased region" description="Acidic residues" evidence="2">
    <location>
        <begin position="831"/>
        <end position="840"/>
    </location>
</feature>
<evidence type="ECO:0000313" key="3">
    <source>
        <dbReference type="EMBL" id="GBG85506.1"/>
    </source>
</evidence>
<feature type="compositionally biased region" description="Low complexity" evidence="2">
    <location>
        <begin position="738"/>
        <end position="748"/>
    </location>
</feature>
<organism evidence="3 4">
    <name type="scientific">Chara braunii</name>
    <name type="common">Braun's stonewort</name>
    <dbReference type="NCBI Taxonomy" id="69332"/>
    <lineage>
        <taxon>Eukaryota</taxon>
        <taxon>Viridiplantae</taxon>
        <taxon>Streptophyta</taxon>
        <taxon>Charophyceae</taxon>
        <taxon>Charales</taxon>
        <taxon>Characeae</taxon>
        <taxon>Chara</taxon>
    </lineage>
</organism>
<dbReference type="EMBL" id="BFEA01000521">
    <property type="protein sequence ID" value="GBG85506.1"/>
    <property type="molecule type" value="Genomic_DNA"/>
</dbReference>
<dbReference type="Proteomes" id="UP000265515">
    <property type="component" value="Unassembled WGS sequence"/>
</dbReference>
<dbReference type="PANTHER" id="PTHR35970">
    <property type="entry name" value="SODIUM CHANNEL AND CLATHRIN LINKER 1"/>
    <property type="match status" value="1"/>
</dbReference>
<feature type="region of interest" description="Disordered" evidence="2">
    <location>
        <begin position="33"/>
        <end position="103"/>
    </location>
</feature>
<sequence>MSDPVEERMNQLFGMKNGQADLLAEMQQMKRRCEELEEEKERLVTNLRTSNPGDEDAGEEQEEEQEEEDEAFCPPAHLESVTGPAADLGYHGRDRWNGVDEDDDTLRKENDLLVAQQEDLERELCRCRAEIRSRMEETVSLSGAMAALARKLRTNEKKLAELTDCLACRDKDLSKTVFENKELRKELDVNVINASAATERAEELERAFESVKRKMEADIASLRQENVCLQSREREARGAVLALSREVETLTKNWSSAKGLLEEGEAEKREMSQLVNALSEHVEEYRKKDTEAFRKLQVAVEEAEVCKLERERASAQVLKLEKEVTSLTEKLDAERKKNWKSQNASAITESSSSAAGMGMAMGPLSTNGAMGAGTITAQAVAALQEEVNRLTRTEFELSAALARALRDKKTCEQELKQVQAKASTCLQQAGAALVVDKGLVSSLGAGIPVGGVGMAAAMAARLEETERDRDTALEKATSLALTAQRSANEWESERTRLRAQLAEQEKQLKKAEKELGQTRGRATQLAHDCEELARQLQTQKRATSNAAQAVRNEAEAVRLDLEGKCKSLAERVAQLTEMHNRSMTEMAPVLAANEDLLRRMREETRNAAKVFEEATAEQRAESGRLAARVEDLSDRLQAAQARATVLDREFKIAKEEVQTLKLALEAAEKHGKDASARLAIMLESEAEWIKAKKEFQAEISRKAEAKDQVVREKELAVAECHKLRQEFRHIAKRLKGGLSSPSSPSLCSWTSRKPSGYADEVKKNKLHRESTGIVSPSSLKLGFHSHLRTESGFQRGEAEGDAKKSDYHRHHKPTQERLYRQCQRQRKEQQQEEEEKEEEEQLHVKENHRWVRREGEDIAGERQDGVGTERAGADNGDATLTNSASLGDSAELAGQLHLRRARCATQIAKQRRRTA</sequence>
<gene>
    <name evidence="3" type="ORF">CBR_g40145</name>
</gene>
<feature type="compositionally biased region" description="Basic and acidic residues" evidence="2">
    <location>
        <begin position="33"/>
        <end position="43"/>
    </location>
</feature>
<feature type="compositionally biased region" description="Basic and acidic residues" evidence="2">
    <location>
        <begin position="796"/>
        <end position="805"/>
    </location>
</feature>
<dbReference type="Pfam" id="PF15964">
    <property type="entry name" value="CCCAP"/>
    <property type="match status" value="1"/>
</dbReference>
<dbReference type="InterPro" id="IPR038911">
    <property type="entry name" value="SCLT1"/>
</dbReference>
<evidence type="ECO:0000256" key="2">
    <source>
        <dbReference type="SAM" id="MobiDB-lite"/>
    </source>
</evidence>